<dbReference type="GO" id="GO:0005507">
    <property type="term" value="F:copper ion binding"/>
    <property type="evidence" value="ECO:0007669"/>
    <property type="project" value="InterPro"/>
</dbReference>
<dbReference type="InterPro" id="IPR006121">
    <property type="entry name" value="HMA_dom"/>
</dbReference>
<sequence length="66" mass="6983">MKITIKVGGMSCEHCASRVKKAICDVKGVKSANVDLKSASATVEIEDDSLVTQVKDAIKGAGYRVE</sequence>
<feature type="domain" description="HMA" evidence="2">
    <location>
        <begin position="1"/>
        <end position="66"/>
    </location>
</feature>
<dbReference type="PRINTS" id="PR00944">
    <property type="entry name" value="CUEXPORT"/>
</dbReference>
<dbReference type="InterPro" id="IPR017969">
    <property type="entry name" value="Heavy-metal-associated_CS"/>
</dbReference>
<dbReference type="AlphaFoldDB" id="A0A7V2SYG3"/>
<gene>
    <name evidence="3" type="ORF">ENJ63_03520</name>
</gene>
<accession>A0A7V2SYG3</accession>
<evidence type="ECO:0000259" key="2">
    <source>
        <dbReference type="PROSITE" id="PS50846"/>
    </source>
</evidence>
<evidence type="ECO:0000256" key="1">
    <source>
        <dbReference type="ARBA" id="ARBA00022723"/>
    </source>
</evidence>
<proteinExistence type="predicted"/>
<reference evidence="3" key="1">
    <citation type="journal article" date="2020" name="mSystems">
        <title>Genome- and Community-Level Interaction Insights into Carbon Utilization and Element Cycling Functions of Hydrothermarchaeota in Hydrothermal Sediment.</title>
        <authorList>
            <person name="Zhou Z."/>
            <person name="Liu Y."/>
            <person name="Xu W."/>
            <person name="Pan J."/>
            <person name="Luo Z.H."/>
            <person name="Li M."/>
        </authorList>
    </citation>
    <scope>NUCLEOTIDE SEQUENCE [LARGE SCALE GENOMIC DNA]</scope>
    <source>
        <strain evidence="3">HyVt-503</strain>
    </source>
</reference>
<protein>
    <submittedName>
        <fullName evidence="3">Heavy-metal-associated domain-containing protein</fullName>
    </submittedName>
</protein>
<dbReference type="PROSITE" id="PS50846">
    <property type="entry name" value="HMA_2"/>
    <property type="match status" value="1"/>
</dbReference>
<dbReference type="InterPro" id="IPR036163">
    <property type="entry name" value="HMA_dom_sf"/>
</dbReference>
<keyword evidence="1" id="KW-0479">Metal-binding</keyword>
<dbReference type="SUPFAM" id="SSF55008">
    <property type="entry name" value="HMA, heavy metal-associated domain"/>
    <property type="match status" value="1"/>
</dbReference>
<dbReference type="Gene3D" id="3.30.70.100">
    <property type="match status" value="1"/>
</dbReference>
<dbReference type="Proteomes" id="UP000885797">
    <property type="component" value="Unassembled WGS sequence"/>
</dbReference>
<dbReference type="Pfam" id="PF00403">
    <property type="entry name" value="HMA"/>
    <property type="match status" value="1"/>
</dbReference>
<dbReference type="InterPro" id="IPR000428">
    <property type="entry name" value="Cu-bd"/>
</dbReference>
<comment type="caution">
    <text evidence="3">The sequence shown here is derived from an EMBL/GenBank/DDBJ whole genome shotgun (WGS) entry which is preliminary data.</text>
</comment>
<dbReference type="EMBL" id="DRND01000277">
    <property type="protein sequence ID" value="HFC46929.1"/>
    <property type="molecule type" value="Genomic_DNA"/>
</dbReference>
<organism evidence="3">
    <name type="scientific">Dissulfuribacter thermophilus</name>
    <dbReference type="NCBI Taxonomy" id="1156395"/>
    <lineage>
        <taxon>Bacteria</taxon>
        <taxon>Pseudomonadati</taxon>
        <taxon>Thermodesulfobacteriota</taxon>
        <taxon>Dissulfuribacteria</taxon>
        <taxon>Dissulfuribacterales</taxon>
        <taxon>Dissulfuribacteraceae</taxon>
        <taxon>Dissulfuribacter</taxon>
    </lineage>
</organism>
<dbReference type="GO" id="GO:0006825">
    <property type="term" value="P:copper ion transport"/>
    <property type="evidence" value="ECO:0007669"/>
    <property type="project" value="InterPro"/>
</dbReference>
<dbReference type="CDD" id="cd00371">
    <property type="entry name" value="HMA"/>
    <property type="match status" value="1"/>
</dbReference>
<evidence type="ECO:0000313" key="3">
    <source>
        <dbReference type="EMBL" id="HFC46929.1"/>
    </source>
</evidence>
<dbReference type="PROSITE" id="PS01047">
    <property type="entry name" value="HMA_1"/>
    <property type="match status" value="1"/>
</dbReference>
<name>A0A7V2SYG3_9BACT</name>